<dbReference type="EMBL" id="AANZ01000008">
    <property type="protein sequence ID" value="EAQ80608.1"/>
    <property type="molecule type" value="Genomic_DNA"/>
</dbReference>
<gene>
    <name evidence="1" type="ORF">DSM3645_14720</name>
</gene>
<organism evidence="1 2">
    <name type="scientific">Blastopirellula marina DSM 3645</name>
    <dbReference type="NCBI Taxonomy" id="314230"/>
    <lineage>
        <taxon>Bacteria</taxon>
        <taxon>Pseudomonadati</taxon>
        <taxon>Planctomycetota</taxon>
        <taxon>Planctomycetia</taxon>
        <taxon>Pirellulales</taxon>
        <taxon>Pirellulaceae</taxon>
        <taxon>Blastopirellula</taxon>
    </lineage>
</organism>
<comment type="caution">
    <text evidence="1">The sequence shown here is derived from an EMBL/GenBank/DDBJ whole genome shotgun (WGS) entry which is preliminary data.</text>
</comment>
<dbReference type="Proteomes" id="UP000004358">
    <property type="component" value="Unassembled WGS sequence"/>
</dbReference>
<evidence type="ECO:0000313" key="1">
    <source>
        <dbReference type="EMBL" id="EAQ80608.1"/>
    </source>
</evidence>
<sequence>MTLEILFRFYVSLHTCGWRDSAPEFVVAKRAEIGDYEKSNLPIAVKFSQAVQSPLGIN</sequence>
<reference evidence="1 2" key="1">
    <citation type="submission" date="2006-02" db="EMBL/GenBank/DDBJ databases">
        <authorList>
            <person name="Amann R."/>
            <person name="Ferriera S."/>
            <person name="Johnson J."/>
            <person name="Kravitz S."/>
            <person name="Halpern A."/>
            <person name="Remington K."/>
            <person name="Beeson K."/>
            <person name="Tran B."/>
            <person name="Rogers Y.-H."/>
            <person name="Friedman R."/>
            <person name="Venter J.C."/>
        </authorList>
    </citation>
    <scope>NUCLEOTIDE SEQUENCE [LARGE SCALE GENOMIC DNA]</scope>
    <source>
        <strain evidence="1 2">DSM 3645</strain>
    </source>
</reference>
<evidence type="ECO:0000313" key="2">
    <source>
        <dbReference type="Proteomes" id="UP000004358"/>
    </source>
</evidence>
<proteinExistence type="predicted"/>
<accession>A3ZSE8</accession>
<dbReference type="HOGENOM" id="CLU_2970208_0_0_0"/>
<name>A3ZSE8_9BACT</name>
<dbReference type="AlphaFoldDB" id="A3ZSE8"/>
<protein>
    <submittedName>
        <fullName evidence="1">Uncharacterized protein</fullName>
    </submittedName>
</protein>